<sequence>MIEGRANELPDFQVFQTVIKYCLIIIVVPVLSFFSAKSVLFDGILRLEPITSSVYSAVVAVVVLHVTLGLYIYRAYSDSEKSERPKPVKKD</sequence>
<evidence type="ECO:0000313" key="8">
    <source>
        <dbReference type="RefSeq" id="XP_026738810.1"/>
    </source>
</evidence>
<evidence type="ECO:0000256" key="3">
    <source>
        <dbReference type="ARBA" id="ARBA00022989"/>
    </source>
</evidence>
<evidence type="ECO:0000256" key="1">
    <source>
        <dbReference type="ARBA" id="ARBA00022692"/>
    </source>
</evidence>
<evidence type="ECO:0000256" key="6">
    <source>
        <dbReference type="SAM" id="Phobius"/>
    </source>
</evidence>
<dbReference type="Proteomes" id="UP000322000">
    <property type="component" value="Chromosome 2"/>
</dbReference>
<keyword evidence="3 6" id="KW-1133">Transmembrane helix</keyword>
<dbReference type="PANTHER" id="PTHR31792">
    <property type="entry name" value="VACUOLAR ATPASE ASSEMBLY INTEGRAL MEMBRANE PROTEIN VMA21"/>
    <property type="match status" value="1"/>
</dbReference>
<keyword evidence="4 6" id="KW-0472">Membrane</keyword>
<dbReference type="FunCoup" id="A0A7E5WDR3">
    <property type="interactions" value="1116"/>
</dbReference>
<dbReference type="GO" id="GO:0005789">
    <property type="term" value="C:endoplasmic reticulum membrane"/>
    <property type="evidence" value="ECO:0007669"/>
    <property type="project" value="TreeGrafter"/>
</dbReference>
<evidence type="ECO:0000256" key="2">
    <source>
        <dbReference type="ARBA" id="ARBA00022824"/>
    </source>
</evidence>
<dbReference type="GeneID" id="113501768"/>
<dbReference type="GO" id="GO:0031410">
    <property type="term" value="C:cytoplasmic vesicle"/>
    <property type="evidence" value="ECO:0007669"/>
    <property type="project" value="UniProtKB-KW"/>
</dbReference>
<dbReference type="AlphaFoldDB" id="A0A7E5WDR3"/>
<evidence type="ECO:0000256" key="4">
    <source>
        <dbReference type="ARBA" id="ARBA00023136"/>
    </source>
</evidence>
<dbReference type="PANTHER" id="PTHR31792:SF6">
    <property type="entry name" value="VACUOLAR ATPASE ASSEMBLY INTEGRAL MEMBRANE PROTEIN VMA21 HOMOLOG"/>
    <property type="match status" value="1"/>
</dbReference>
<feature type="transmembrane region" description="Helical" evidence="6">
    <location>
        <begin position="12"/>
        <end position="34"/>
    </location>
</feature>
<dbReference type="Pfam" id="PF09446">
    <property type="entry name" value="VMA21"/>
    <property type="match status" value="1"/>
</dbReference>
<keyword evidence="1 6" id="KW-0812">Transmembrane</keyword>
<keyword evidence="5" id="KW-0968">Cytoplasmic vesicle</keyword>
<gene>
    <name evidence="8" type="primary">LOC113501768</name>
</gene>
<dbReference type="RefSeq" id="XP_026738810.1">
    <property type="nucleotide sequence ID" value="XM_026883009.1"/>
</dbReference>
<evidence type="ECO:0000313" key="7">
    <source>
        <dbReference type="Proteomes" id="UP000322000"/>
    </source>
</evidence>
<dbReference type="KEGG" id="tnl:113501768"/>
<accession>A0A7E5WDR3</accession>
<keyword evidence="2" id="KW-0256">Endoplasmic reticulum</keyword>
<keyword evidence="7" id="KW-1185">Reference proteome</keyword>
<reference evidence="8" key="1">
    <citation type="submission" date="2025-08" db="UniProtKB">
        <authorList>
            <consortium name="RefSeq"/>
        </authorList>
    </citation>
    <scope>IDENTIFICATION</scope>
</reference>
<dbReference type="GO" id="GO:0070072">
    <property type="term" value="P:vacuolar proton-transporting V-type ATPase complex assembly"/>
    <property type="evidence" value="ECO:0007669"/>
    <property type="project" value="InterPro"/>
</dbReference>
<protein>
    <submittedName>
        <fullName evidence="8">Vacuolar ATPase assembly integral membrane protein VMA21 homolog</fullName>
    </submittedName>
</protein>
<dbReference type="InterPro" id="IPR019013">
    <property type="entry name" value="Vma21"/>
</dbReference>
<proteinExistence type="predicted"/>
<dbReference type="OrthoDB" id="160405at2759"/>
<feature type="transmembrane region" description="Helical" evidence="6">
    <location>
        <begin position="54"/>
        <end position="76"/>
    </location>
</feature>
<name>A0A7E5WDR3_TRINI</name>
<dbReference type="InParanoid" id="A0A7E5WDR3"/>
<evidence type="ECO:0000256" key="5">
    <source>
        <dbReference type="ARBA" id="ARBA00023329"/>
    </source>
</evidence>
<organism evidence="7 8">
    <name type="scientific">Trichoplusia ni</name>
    <name type="common">Cabbage looper</name>
    <dbReference type="NCBI Taxonomy" id="7111"/>
    <lineage>
        <taxon>Eukaryota</taxon>
        <taxon>Metazoa</taxon>
        <taxon>Ecdysozoa</taxon>
        <taxon>Arthropoda</taxon>
        <taxon>Hexapoda</taxon>
        <taxon>Insecta</taxon>
        <taxon>Pterygota</taxon>
        <taxon>Neoptera</taxon>
        <taxon>Endopterygota</taxon>
        <taxon>Lepidoptera</taxon>
        <taxon>Glossata</taxon>
        <taxon>Ditrysia</taxon>
        <taxon>Noctuoidea</taxon>
        <taxon>Noctuidae</taxon>
        <taxon>Plusiinae</taxon>
        <taxon>Trichoplusia</taxon>
    </lineage>
</organism>